<reference evidence="3 4" key="1">
    <citation type="submission" date="2020-06" db="EMBL/GenBank/DDBJ databases">
        <title>Oricola thermophila sp. nov. isolated from a tidal sediments.</title>
        <authorList>
            <person name="Kwon K.K."/>
            <person name="Yang S.-H."/>
            <person name="Park M.-J."/>
        </authorList>
    </citation>
    <scope>NUCLEOTIDE SEQUENCE [LARGE SCALE GENOMIC DNA]</scope>
    <source>
        <strain evidence="3 4">MEBiC13590</strain>
    </source>
</reference>
<evidence type="ECO:0000313" key="3">
    <source>
        <dbReference type="EMBL" id="QKV20490.1"/>
    </source>
</evidence>
<dbReference type="Gene3D" id="3.30.9.10">
    <property type="entry name" value="D-Amino Acid Oxidase, subunit A, domain 2"/>
    <property type="match status" value="1"/>
</dbReference>
<dbReference type="SUPFAM" id="SSF51905">
    <property type="entry name" value="FAD/NAD(P)-binding domain"/>
    <property type="match status" value="1"/>
</dbReference>
<protein>
    <submittedName>
        <fullName evidence="3">FAD-binding oxidoreductase</fullName>
    </submittedName>
</protein>
<dbReference type="PANTHER" id="PTHR13847:SF289">
    <property type="entry name" value="GLYCINE OXIDASE"/>
    <property type="match status" value="1"/>
</dbReference>
<dbReference type="Proteomes" id="UP000509367">
    <property type="component" value="Chromosome"/>
</dbReference>
<dbReference type="Pfam" id="PF01266">
    <property type="entry name" value="DAO"/>
    <property type="match status" value="1"/>
</dbReference>
<dbReference type="KEGG" id="orm:HTY61_02395"/>
<evidence type="ECO:0000259" key="2">
    <source>
        <dbReference type="Pfam" id="PF01266"/>
    </source>
</evidence>
<keyword evidence="4" id="KW-1185">Reference proteome</keyword>
<dbReference type="Gene3D" id="3.50.50.60">
    <property type="entry name" value="FAD/NAD(P)-binding domain"/>
    <property type="match status" value="2"/>
</dbReference>
<proteinExistence type="predicted"/>
<accession>A0A6N1VHX0</accession>
<dbReference type="SUPFAM" id="SSF54373">
    <property type="entry name" value="FAD-linked reductases, C-terminal domain"/>
    <property type="match status" value="1"/>
</dbReference>
<name>A0A6N1VHX0_9HYPH</name>
<dbReference type="AlphaFoldDB" id="A0A6N1VHX0"/>
<evidence type="ECO:0000256" key="1">
    <source>
        <dbReference type="ARBA" id="ARBA00023002"/>
    </source>
</evidence>
<feature type="domain" description="FAD dependent oxidoreductase" evidence="2">
    <location>
        <begin position="2"/>
        <end position="384"/>
    </location>
</feature>
<sequence>MAGVATAIHLLKRGCAVTLVDRRGPGEETSFGNAGIIQREGIHPYLFPRDLRSVVEVALKLRTDADYQISSLPAVAPFLWRYFLASNRETARRTLAANIPIFAHCLEAHQALMEEAGSSDLVAKRGWIRLFRNGDPIPEAEAEARELRDLGLDAGMVSMEELASLEPDLDTTRLEGALHYRDPWTCRDPGALVKSYAALFEKLGGTFIRAEITGITRRAGKWVVTTNGPELSTELVAVTLGPWSKRLLDEAGLKLPMGVKRGYHQHFAPSGNARLTRPVLDTEYGFVLAPMERGIRLTSGAEFARQDAPKTPNQLRRILPKARELFPLGDSVDEEPWLGARPVFPDMLPVIGEAPGMPGLWLHFGHAHHGFTLGPATGQLTAQLMTGETPYCDPAPYSALRFMRGQGGR</sequence>
<dbReference type="GO" id="GO:0016491">
    <property type="term" value="F:oxidoreductase activity"/>
    <property type="evidence" value="ECO:0007669"/>
    <property type="project" value="UniProtKB-KW"/>
</dbReference>
<dbReference type="GO" id="GO:0005737">
    <property type="term" value="C:cytoplasm"/>
    <property type="evidence" value="ECO:0007669"/>
    <property type="project" value="TreeGrafter"/>
</dbReference>
<organism evidence="3 4">
    <name type="scientific">Oricola thermophila</name>
    <dbReference type="NCBI Taxonomy" id="2742145"/>
    <lineage>
        <taxon>Bacteria</taxon>
        <taxon>Pseudomonadati</taxon>
        <taxon>Pseudomonadota</taxon>
        <taxon>Alphaproteobacteria</taxon>
        <taxon>Hyphomicrobiales</taxon>
        <taxon>Ahrensiaceae</taxon>
        <taxon>Oricola</taxon>
    </lineage>
</organism>
<keyword evidence="1" id="KW-0560">Oxidoreductase</keyword>
<dbReference type="PANTHER" id="PTHR13847">
    <property type="entry name" value="SARCOSINE DEHYDROGENASE-RELATED"/>
    <property type="match status" value="1"/>
</dbReference>
<dbReference type="InterPro" id="IPR006076">
    <property type="entry name" value="FAD-dep_OxRdtase"/>
</dbReference>
<evidence type="ECO:0000313" key="4">
    <source>
        <dbReference type="Proteomes" id="UP000509367"/>
    </source>
</evidence>
<dbReference type="InterPro" id="IPR036188">
    <property type="entry name" value="FAD/NAD-bd_sf"/>
</dbReference>
<gene>
    <name evidence="3" type="ORF">HTY61_02395</name>
</gene>
<dbReference type="EMBL" id="CP054836">
    <property type="protein sequence ID" value="QKV20490.1"/>
    <property type="molecule type" value="Genomic_DNA"/>
</dbReference>